<comment type="caution">
    <text evidence="1">The sequence shown here is derived from an EMBL/GenBank/DDBJ whole genome shotgun (WGS) entry which is preliminary data.</text>
</comment>
<dbReference type="Proteomes" id="UP000472355">
    <property type="component" value="Unassembled WGS sequence"/>
</dbReference>
<dbReference type="EMBL" id="SGKU01000008">
    <property type="protein sequence ID" value="NFA41827.1"/>
    <property type="molecule type" value="Genomic_DNA"/>
</dbReference>
<accession>A0A6M0SLJ3</accession>
<evidence type="ECO:0000313" key="1">
    <source>
        <dbReference type="EMBL" id="NFA41827.1"/>
    </source>
</evidence>
<organism evidence="1 2">
    <name type="scientific">Clostridium botulinum</name>
    <dbReference type="NCBI Taxonomy" id="1491"/>
    <lineage>
        <taxon>Bacteria</taxon>
        <taxon>Bacillati</taxon>
        <taxon>Bacillota</taxon>
        <taxon>Clostridia</taxon>
        <taxon>Eubacteriales</taxon>
        <taxon>Clostridiaceae</taxon>
        <taxon>Clostridium</taxon>
    </lineage>
</organism>
<name>A0A6M0SLJ3_CLOBO</name>
<reference evidence="1 2" key="1">
    <citation type="submission" date="2019-02" db="EMBL/GenBank/DDBJ databases">
        <title>Genome sequencing of Clostridium botulinum clinical isolates.</title>
        <authorList>
            <person name="Brunt J."/>
            <person name="Van Vliet A.H.M."/>
            <person name="Stringer S.C."/>
            <person name="Grant K.A."/>
            <person name="Carter A.C."/>
            <person name="Peck M.W."/>
        </authorList>
    </citation>
    <scope>NUCLEOTIDE SEQUENCE [LARGE SCALE GENOMIC DNA]</scope>
    <source>
        <strain evidence="1 2">H113700579</strain>
    </source>
</reference>
<sequence>MKNIDIEKKFFKVVNFLEGCSDTIVKNKHGVIIERGTTIDDDNRITYGLDDNLIRFYSKGKEILSFGEESPILLMFENIIEPINEF</sequence>
<protein>
    <submittedName>
        <fullName evidence="1">Uncharacterized protein</fullName>
    </submittedName>
</protein>
<proteinExistence type="predicted"/>
<evidence type="ECO:0000313" key="2">
    <source>
        <dbReference type="Proteomes" id="UP000472355"/>
    </source>
</evidence>
<gene>
    <name evidence="1" type="ORF">EXM65_04370</name>
</gene>
<dbReference type="RefSeq" id="WP_012450791.1">
    <property type="nucleotide sequence ID" value="NZ_JAMXVW010000006.1"/>
</dbReference>
<dbReference type="AlphaFoldDB" id="A0A6M0SLJ3"/>